<dbReference type="AlphaFoldDB" id="M2TJM1"/>
<sequence length="54" mass="6362">MDALILKRVEFSYVATMSFDDLLDGELMVPFHVAEERIFCVYMHKFPALTYDGW</sequence>
<reference evidence="2" key="2">
    <citation type="journal article" date="2013" name="PLoS Genet.">
        <title>Comparative genome structure, secondary metabolite, and effector coding capacity across Cochliobolus pathogens.</title>
        <authorList>
            <person name="Condon B.J."/>
            <person name="Leng Y."/>
            <person name="Wu D."/>
            <person name="Bushley K.E."/>
            <person name="Ohm R.A."/>
            <person name="Otillar R."/>
            <person name="Martin J."/>
            <person name="Schackwitz W."/>
            <person name="Grimwood J."/>
            <person name="MohdZainudin N."/>
            <person name="Xue C."/>
            <person name="Wang R."/>
            <person name="Manning V.A."/>
            <person name="Dhillon B."/>
            <person name="Tu Z.J."/>
            <person name="Steffenson B.J."/>
            <person name="Salamov A."/>
            <person name="Sun H."/>
            <person name="Lowry S."/>
            <person name="LaButti K."/>
            <person name="Han J."/>
            <person name="Copeland A."/>
            <person name="Lindquist E."/>
            <person name="Barry K."/>
            <person name="Schmutz J."/>
            <person name="Baker S.E."/>
            <person name="Ciuffetti L.M."/>
            <person name="Grigoriev I.V."/>
            <person name="Zhong S."/>
            <person name="Turgeon B.G."/>
        </authorList>
    </citation>
    <scope>NUCLEOTIDE SEQUENCE [LARGE SCALE GENOMIC DNA]</scope>
    <source>
        <strain evidence="2">C5 / ATCC 48332 / race O</strain>
    </source>
</reference>
<gene>
    <name evidence="1" type="ORF">COCHEDRAFT_1023895</name>
</gene>
<organism evidence="1 2">
    <name type="scientific">Cochliobolus heterostrophus (strain C5 / ATCC 48332 / race O)</name>
    <name type="common">Southern corn leaf blight fungus</name>
    <name type="synonym">Bipolaris maydis</name>
    <dbReference type="NCBI Taxonomy" id="701091"/>
    <lineage>
        <taxon>Eukaryota</taxon>
        <taxon>Fungi</taxon>
        <taxon>Dikarya</taxon>
        <taxon>Ascomycota</taxon>
        <taxon>Pezizomycotina</taxon>
        <taxon>Dothideomycetes</taxon>
        <taxon>Pleosporomycetidae</taxon>
        <taxon>Pleosporales</taxon>
        <taxon>Pleosporineae</taxon>
        <taxon>Pleosporaceae</taxon>
        <taxon>Bipolaris</taxon>
    </lineage>
</organism>
<proteinExistence type="predicted"/>
<name>M2TJM1_COCH5</name>
<dbReference type="Proteomes" id="UP000016936">
    <property type="component" value="Unassembled WGS sequence"/>
</dbReference>
<accession>M2TJM1</accession>
<dbReference type="HOGENOM" id="CLU_3050170_0_0_1"/>
<reference evidence="1 2" key="1">
    <citation type="journal article" date="2012" name="PLoS Pathog.">
        <title>Diverse lifestyles and strategies of plant pathogenesis encoded in the genomes of eighteen Dothideomycetes fungi.</title>
        <authorList>
            <person name="Ohm R.A."/>
            <person name="Feau N."/>
            <person name="Henrissat B."/>
            <person name="Schoch C.L."/>
            <person name="Horwitz B.A."/>
            <person name="Barry K.W."/>
            <person name="Condon B.J."/>
            <person name="Copeland A.C."/>
            <person name="Dhillon B."/>
            <person name="Glaser F."/>
            <person name="Hesse C.N."/>
            <person name="Kosti I."/>
            <person name="LaButti K."/>
            <person name="Lindquist E.A."/>
            <person name="Lucas S."/>
            <person name="Salamov A.A."/>
            <person name="Bradshaw R.E."/>
            <person name="Ciuffetti L."/>
            <person name="Hamelin R.C."/>
            <person name="Kema G.H.J."/>
            <person name="Lawrence C."/>
            <person name="Scott J.A."/>
            <person name="Spatafora J.W."/>
            <person name="Turgeon B.G."/>
            <person name="de Wit P.J.G.M."/>
            <person name="Zhong S."/>
            <person name="Goodwin S.B."/>
            <person name="Grigoriev I.V."/>
        </authorList>
    </citation>
    <scope>NUCLEOTIDE SEQUENCE [LARGE SCALE GENOMIC DNA]</scope>
    <source>
        <strain evidence="2">C5 / ATCC 48332 / race O</strain>
    </source>
</reference>
<evidence type="ECO:0000313" key="2">
    <source>
        <dbReference type="Proteomes" id="UP000016936"/>
    </source>
</evidence>
<keyword evidence="2" id="KW-1185">Reference proteome</keyword>
<evidence type="ECO:0000313" key="1">
    <source>
        <dbReference type="EMBL" id="EMD86684.1"/>
    </source>
</evidence>
<protein>
    <submittedName>
        <fullName evidence="1">Uncharacterized protein</fullName>
    </submittedName>
</protein>
<dbReference type="EMBL" id="KB445584">
    <property type="protein sequence ID" value="EMD86684.1"/>
    <property type="molecule type" value="Genomic_DNA"/>
</dbReference>